<dbReference type="PANTHER" id="PTHR30258:SF2">
    <property type="entry name" value="COMG OPERON PROTEIN 1"/>
    <property type="match status" value="1"/>
</dbReference>
<dbReference type="GO" id="GO:0005886">
    <property type="term" value="C:plasma membrane"/>
    <property type="evidence" value="ECO:0007669"/>
    <property type="project" value="TreeGrafter"/>
</dbReference>
<reference evidence="5 6" key="1">
    <citation type="journal article" date="2015" name="Genome Announc.">
        <title>Expanding the biotechnology potential of lactobacilli through comparative genomics of 213 strains and associated genera.</title>
        <authorList>
            <person name="Sun Z."/>
            <person name="Harris H.M."/>
            <person name="McCann A."/>
            <person name="Guo C."/>
            <person name="Argimon S."/>
            <person name="Zhang W."/>
            <person name="Yang X."/>
            <person name="Jeffery I.B."/>
            <person name="Cooney J.C."/>
            <person name="Kagawa T.F."/>
            <person name="Liu W."/>
            <person name="Song Y."/>
            <person name="Salvetti E."/>
            <person name="Wrobel A."/>
            <person name="Rasinkangas P."/>
            <person name="Parkhill J."/>
            <person name="Rea M.C."/>
            <person name="O'Sullivan O."/>
            <person name="Ritari J."/>
            <person name="Douillard F.P."/>
            <person name="Paul Ross R."/>
            <person name="Yang R."/>
            <person name="Briner A.E."/>
            <person name="Felis G.E."/>
            <person name="de Vos W.M."/>
            <person name="Barrangou R."/>
            <person name="Klaenhammer T.R."/>
            <person name="Caufield P.W."/>
            <person name="Cui Y."/>
            <person name="Zhang H."/>
            <person name="O'Toole P.W."/>
        </authorList>
    </citation>
    <scope>NUCLEOTIDE SEQUENCE [LARGE SCALE GENOMIC DNA]</scope>
    <source>
        <strain evidence="5 6">DSM 22698</strain>
    </source>
</reference>
<dbReference type="Gene3D" id="3.40.50.300">
    <property type="entry name" value="P-loop containing nucleotide triphosphate hydrolases"/>
    <property type="match status" value="1"/>
</dbReference>
<dbReference type="Gene3D" id="3.30.450.90">
    <property type="match status" value="1"/>
</dbReference>
<feature type="domain" description="Bacterial type II secretion system protein E" evidence="4">
    <location>
        <begin position="195"/>
        <end position="209"/>
    </location>
</feature>
<dbReference type="InterPro" id="IPR001482">
    <property type="entry name" value="T2SS/T4SS_dom"/>
</dbReference>
<dbReference type="EMBL" id="AYZK01000001">
    <property type="protein sequence ID" value="KRM88344.1"/>
    <property type="molecule type" value="Genomic_DNA"/>
</dbReference>
<dbReference type="GO" id="GO:0016887">
    <property type="term" value="F:ATP hydrolysis activity"/>
    <property type="evidence" value="ECO:0007669"/>
    <property type="project" value="TreeGrafter"/>
</dbReference>
<dbReference type="STRING" id="1423810.FD19_GL000638"/>
<organism evidence="5 6">
    <name type="scientific">Lacticaseibacillus thailandensis DSM 22698 = JCM 13996</name>
    <dbReference type="NCBI Taxonomy" id="1423810"/>
    <lineage>
        <taxon>Bacteria</taxon>
        <taxon>Bacillati</taxon>
        <taxon>Bacillota</taxon>
        <taxon>Bacilli</taxon>
        <taxon>Lactobacillales</taxon>
        <taxon>Lactobacillaceae</taxon>
        <taxon>Lacticaseibacillus</taxon>
    </lineage>
</organism>
<keyword evidence="3" id="KW-0067">ATP-binding</keyword>
<gene>
    <name evidence="5" type="ORF">FD19_GL000638</name>
</gene>
<proteinExistence type="inferred from homology"/>
<evidence type="ECO:0000313" key="5">
    <source>
        <dbReference type="EMBL" id="KRM88344.1"/>
    </source>
</evidence>
<dbReference type="PATRIC" id="fig|1423810.4.peg.654"/>
<comment type="caution">
    <text evidence="5">The sequence shown here is derived from an EMBL/GenBank/DDBJ whole genome shotgun (WGS) entry which is preliminary data.</text>
</comment>
<dbReference type="GO" id="GO:0005524">
    <property type="term" value="F:ATP binding"/>
    <property type="evidence" value="ECO:0007669"/>
    <property type="project" value="UniProtKB-KW"/>
</dbReference>
<comment type="similarity">
    <text evidence="1">Belongs to the GSP E family.</text>
</comment>
<evidence type="ECO:0000313" key="6">
    <source>
        <dbReference type="Proteomes" id="UP000051789"/>
    </source>
</evidence>
<name>A0A0R2C9H0_9LACO</name>
<dbReference type="InterPro" id="IPR003593">
    <property type="entry name" value="AAA+_ATPase"/>
</dbReference>
<protein>
    <submittedName>
        <fullName evidence="5">Type II secretory pathway competence component, ATPase</fullName>
    </submittedName>
</protein>
<dbReference type="PANTHER" id="PTHR30258">
    <property type="entry name" value="TYPE II SECRETION SYSTEM PROTEIN GSPE-RELATED"/>
    <property type="match status" value="1"/>
</dbReference>
<dbReference type="SUPFAM" id="SSF52540">
    <property type="entry name" value="P-loop containing nucleoside triphosphate hydrolases"/>
    <property type="match status" value="1"/>
</dbReference>
<dbReference type="AlphaFoldDB" id="A0A0R2C9H0"/>
<dbReference type="Pfam" id="PF00437">
    <property type="entry name" value="T2SSE"/>
    <property type="match status" value="1"/>
</dbReference>
<dbReference type="SMART" id="SM00382">
    <property type="entry name" value="AAA"/>
    <property type="match status" value="1"/>
</dbReference>
<accession>A0A0R2C9H0</accession>
<evidence type="ECO:0000259" key="4">
    <source>
        <dbReference type="PROSITE" id="PS00662"/>
    </source>
</evidence>
<keyword evidence="6" id="KW-1185">Reference proteome</keyword>
<evidence type="ECO:0000256" key="1">
    <source>
        <dbReference type="ARBA" id="ARBA00006611"/>
    </source>
</evidence>
<evidence type="ECO:0000256" key="3">
    <source>
        <dbReference type="ARBA" id="ARBA00022840"/>
    </source>
</evidence>
<dbReference type="Proteomes" id="UP000051789">
    <property type="component" value="Unassembled WGS sequence"/>
</dbReference>
<dbReference type="InterPro" id="IPR027417">
    <property type="entry name" value="P-loop_NTPase"/>
</dbReference>
<dbReference type="PROSITE" id="PS00662">
    <property type="entry name" value="T2SP_E"/>
    <property type="match status" value="1"/>
</dbReference>
<evidence type="ECO:0000256" key="2">
    <source>
        <dbReference type="ARBA" id="ARBA00022741"/>
    </source>
</evidence>
<sequence length="297" mass="32497">MMYVNEILSVLFDAHVEAASDVYLLPASDHYRVVVRYPGVLADVQKVPLSVGKRWINYLKYHAGMNVSEHRRVQQGAWLCPEVGCYLRLSATGDFQNAESLVVRLIAPVPALNAVTQPVVAVLVEILRQRGLMVMTGPTGSGKTTLMYQVAKVLADCRMVMTIEDPVEIHEPEFLQLQVNAAAGMTYAALLKAALRHRPDVVVIGELRDEETALAACEAALAGHIVLATLHTRGPLDVPLRMRSLGVPANLIDGALRASAQVSLEPGPPVQPRVSLWRWYDGQETAVQVEREDGHGD</sequence>
<keyword evidence="2" id="KW-0547">Nucleotide-binding</keyword>